<accession>A0A0E2HAH8</accession>
<evidence type="ECO:0000313" key="5">
    <source>
        <dbReference type="EMBL" id="ENZ14067.1"/>
    </source>
</evidence>
<proteinExistence type="predicted"/>
<dbReference type="GO" id="GO:0005886">
    <property type="term" value="C:plasma membrane"/>
    <property type="evidence" value="ECO:0007669"/>
    <property type="project" value="TreeGrafter"/>
</dbReference>
<keyword evidence="1" id="KW-0813">Transport</keyword>
<keyword evidence="4" id="KW-0812">Transmembrane</keyword>
<comment type="caution">
    <text evidence="5">The sequence shown here is derived from an EMBL/GenBank/DDBJ whole genome shotgun (WGS) entry which is preliminary data.</text>
</comment>
<evidence type="ECO:0000256" key="3">
    <source>
        <dbReference type="ARBA" id="ARBA00022683"/>
    </source>
</evidence>
<evidence type="ECO:0000256" key="4">
    <source>
        <dbReference type="SAM" id="Phobius"/>
    </source>
</evidence>
<dbReference type="Proteomes" id="UP000013085">
    <property type="component" value="Unassembled WGS sequence"/>
</dbReference>
<dbReference type="PANTHER" id="PTHR30505">
    <property type="entry name" value="FRUCTOSE-LIKE PERMEASE"/>
    <property type="match status" value="1"/>
</dbReference>
<evidence type="ECO:0000256" key="1">
    <source>
        <dbReference type="ARBA" id="ARBA00022448"/>
    </source>
</evidence>
<organism evidence="5 6">
    <name type="scientific">[Clostridium] clostridioforme 90A8</name>
    <dbReference type="NCBI Taxonomy" id="999408"/>
    <lineage>
        <taxon>Bacteria</taxon>
        <taxon>Bacillati</taxon>
        <taxon>Bacillota</taxon>
        <taxon>Clostridia</taxon>
        <taxon>Lachnospirales</taxon>
        <taxon>Lachnospiraceae</taxon>
        <taxon>Enterocloster</taxon>
    </lineage>
</organism>
<reference evidence="5 6" key="1">
    <citation type="submission" date="2013-01" db="EMBL/GenBank/DDBJ databases">
        <title>The Genome Sequence of Clostridium clostridioforme 90A8.</title>
        <authorList>
            <consortium name="The Broad Institute Genome Sequencing Platform"/>
            <person name="Earl A."/>
            <person name="Ward D."/>
            <person name="Feldgarden M."/>
            <person name="Gevers D."/>
            <person name="Courvalin P."/>
            <person name="Lambert T."/>
            <person name="Walker B."/>
            <person name="Young S.K."/>
            <person name="Zeng Q."/>
            <person name="Gargeya S."/>
            <person name="Fitzgerald M."/>
            <person name="Haas B."/>
            <person name="Abouelleil A."/>
            <person name="Alvarado L."/>
            <person name="Arachchi H.M."/>
            <person name="Berlin A.M."/>
            <person name="Chapman S.B."/>
            <person name="Dewar J."/>
            <person name="Goldberg J."/>
            <person name="Griggs A."/>
            <person name="Gujja S."/>
            <person name="Hansen M."/>
            <person name="Howarth C."/>
            <person name="Imamovic A."/>
            <person name="Larimer J."/>
            <person name="McCowan C."/>
            <person name="Murphy C."/>
            <person name="Neiman D."/>
            <person name="Pearson M."/>
            <person name="Priest M."/>
            <person name="Roberts A."/>
            <person name="Saif S."/>
            <person name="Shea T."/>
            <person name="Sisk P."/>
            <person name="Sykes S."/>
            <person name="Wortman J."/>
            <person name="Nusbaum C."/>
            <person name="Birren B."/>
        </authorList>
    </citation>
    <scope>NUCLEOTIDE SEQUENCE [LARGE SCALE GENOMIC DNA]</scope>
    <source>
        <strain evidence="5 6">90A8</strain>
    </source>
</reference>
<dbReference type="PANTHER" id="PTHR30505:SF0">
    <property type="entry name" value="FRUCTOSE-LIKE PTS SYSTEM EIIBC COMPONENT-RELATED"/>
    <property type="match status" value="1"/>
</dbReference>
<keyword evidence="4" id="KW-0472">Membrane</keyword>
<evidence type="ECO:0000256" key="2">
    <source>
        <dbReference type="ARBA" id="ARBA00022597"/>
    </source>
</evidence>
<feature type="transmembrane region" description="Helical" evidence="4">
    <location>
        <begin position="59"/>
        <end position="77"/>
    </location>
</feature>
<dbReference type="GO" id="GO:0009401">
    <property type="term" value="P:phosphoenolpyruvate-dependent sugar phosphotransferase system"/>
    <property type="evidence" value="ECO:0007669"/>
    <property type="project" value="UniProtKB-KW"/>
</dbReference>
<evidence type="ECO:0000313" key="6">
    <source>
        <dbReference type="Proteomes" id="UP000013085"/>
    </source>
</evidence>
<dbReference type="HOGENOM" id="CLU_1851647_0_0_9"/>
<gene>
    <name evidence="5" type="ORF">HMPREF1090_02359</name>
</gene>
<dbReference type="GO" id="GO:0090563">
    <property type="term" value="F:protein-phosphocysteine-sugar phosphotransferase activity"/>
    <property type="evidence" value="ECO:0007669"/>
    <property type="project" value="TreeGrafter"/>
</dbReference>
<protein>
    <submittedName>
        <fullName evidence="5">Uncharacterized protein</fullName>
    </submittedName>
</protein>
<keyword evidence="3" id="KW-0598">Phosphotransferase system</keyword>
<keyword evidence="2" id="KW-0762">Sugar transport</keyword>
<feature type="transmembrane region" description="Helical" evidence="4">
    <location>
        <begin position="12"/>
        <end position="39"/>
    </location>
</feature>
<dbReference type="InterPro" id="IPR050864">
    <property type="entry name" value="Bacterial_PTS_Sugar_Transport"/>
</dbReference>
<name>A0A0E2HAH8_9FIRM</name>
<dbReference type="PATRIC" id="fig|999408.3.peg.2539"/>
<dbReference type="AlphaFoldDB" id="A0A0E2HAH8"/>
<keyword evidence="4" id="KW-1133">Transmembrane helix</keyword>
<sequence length="157" mass="16943">MGGFKLSEIKKHVITGISFMIPIVVGAGLCAALGTAIGGTKVSEAEGTLLWYIWRTGKIGMGFVVPVITAAIAYSIADRPAIDPGLNKPISMINPGPTPIDLVGYYRDIGLEAYMAHDYEEYNRILTCLQVRKAVANTKILILQFRADAGIGQYQLL</sequence>
<dbReference type="EMBL" id="AGYR01000026">
    <property type="protein sequence ID" value="ENZ14067.1"/>
    <property type="molecule type" value="Genomic_DNA"/>
</dbReference>